<dbReference type="GO" id="GO:0016020">
    <property type="term" value="C:membrane"/>
    <property type="evidence" value="ECO:0007669"/>
    <property type="project" value="InterPro"/>
</dbReference>
<dbReference type="AlphaFoldDB" id="A0A445KDV1"/>
<keyword evidence="3" id="KW-0472">Membrane</keyword>
<organism evidence="4 5">
    <name type="scientific">Glycine soja</name>
    <name type="common">Wild soybean</name>
    <dbReference type="NCBI Taxonomy" id="3848"/>
    <lineage>
        <taxon>Eukaryota</taxon>
        <taxon>Viridiplantae</taxon>
        <taxon>Streptophyta</taxon>
        <taxon>Embryophyta</taxon>
        <taxon>Tracheophyta</taxon>
        <taxon>Spermatophyta</taxon>
        <taxon>Magnoliopsida</taxon>
        <taxon>eudicotyledons</taxon>
        <taxon>Gunneridae</taxon>
        <taxon>Pentapetalae</taxon>
        <taxon>rosids</taxon>
        <taxon>fabids</taxon>
        <taxon>Fabales</taxon>
        <taxon>Fabaceae</taxon>
        <taxon>Papilionoideae</taxon>
        <taxon>50 kb inversion clade</taxon>
        <taxon>NPAAA clade</taxon>
        <taxon>indigoferoid/millettioid clade</taxon>
        <taxon>Phaseoleae</taxon>
        <taxon>Glycine</taxon>
        <taxon>Glycine subgen. Soja</taxon>
    </lineage>
</organism>
<keyword evidence="2" id="KW-1133">Transmembrane helix</keyword>
<gene>
    <name evidence="4" type="ORF">D0Y65_015657</name>
</gene>
<dbReference type="EMBL" id="QZWG01000006">
    <property type="protein sequence ID" value="RZC09026.1"/>
    <property type="molecule type" value="Genomic_DNA"/>
</dbReference>
<reference evidence="4 5" key="1">
    <citation type="submission" date="2018-09" db="EMBL/GenBank/DDBJ databases">
        <title>A high-quality reference genome of wild soybean provides a powerful tool to mine soybean genomes.</title>
        <authorList>
            <person name="Xie M."/>
            <person name="Chung C.Y.L."/>
            <person name="Li M.-W."/>
            <person name="Wong F.-L."/>
            <person name="Chan T.-F."/>
            <person name="Lam H.-M."/>
        </authorList>
    </citation>
    <scope>NUCLEOTIDE SEQUENCE [LARGE SCALE GENOMIC DNA]</scope>
    <source>
        <strain evidence="5">cv. W05</strain>
        <tissue evidence="4">Hypocotyl of etiolated seedlings</tissue>
    </source>
</reference>
<keyword evidence="5" id="KW-1185">Reference proteome</keyword>
<name>A0A445KDV1_GLYSO</name>
<dbReference type="PANTHER" id="PTHR31218">
    <property type="entry name" value="WAT1-RELATED PROTEIN"/>
    <property type="match status" value="1"/>
</dbReference>
<evidence type="ECO:0000313" key="5">
    <source>
        <dbReference type="Proteomes" id="UP000289340"/>
    </source>
</evidence>
<comment type="caution">
    <text evidence="4">The sequence shown here is derived from an EMBL/GenBank/DDBJ whole genome shotgun (WGS) entry which is preliminary data.</text>
</comment>
<evidence type="ECO:0000313" key="4">
    <source>
        <dbReference type="EMBL" id="RZC09026.1"/>
    </source>
</evidence>
<evidence type="ECO:0000256" key="2">
    <source>
        <dbReference type="ARBA" id="ARBA00022989"/>
    </source>
</evidence>
<accession>A0A445KDV1</accession>
<proteinExistence type="predicted"/>
<evidence type="ECO:0000256" key="3">
    <source>
        <dbReference type="ARBA" id="ARBA00023136"/>
    </source>
</evidence>
<dbReference type="InterPro" id="IPR030184">
    <property type="entry name" value="WAT1-related"/>
</dbReference>
<keyword evidence="1" id="KW-0812">Transmembrane</keyword>
<dbReference type="Proteomes" id="UP000289340">
    <property type="component" value="Chromosome 6"/>
</dbReference>
<evidence type="ECO:0000256" key="1">
    <source>
        <dbReference type="ARBA" id="ARBA00022692"/>
    </source>
</evidence>
<sequence>MEHKPSVSTIGWDMNLLAAAYDGIISSGITYYVQGIVMHKKGPVFVTAFSPLIHHGCLHPCRKNISWRGHWSYSHSNGTLLNSLGQTQGEQRERDRDNH</sequence>
<protein>
    <submittedName>
        <fullName evidence="4">WAT1-related protein</fullName>
    </submittedName>
</protein>
<dbReference type="GO" id="GO:0022857">
    <property type="term" value="F:transmembrane transporter activity"/>
    <property type="evidence" value="ECO:0007669"/>
    <property type="project" value="InterPro"/>
</dbReference>